<gene>
    <name evidence="8" type="ORF">ENG63_00190</name>
</gene>
<evidence type="ECO:0000256" key="5">
    <source>
        <dbReference type="ARBA" id="ARBA00022691"/>
    </source>
</evidence>
<dbReference type="InterPro" id="IPR029063">
    <property type="entry name" value="SAM-dependent_MTases_sf"/>
</dbReference>
<dbReference type="PROSITE" id="PS50123">
    <property type="entry name" value="CHER"/>
    <property type="match status" value="1"/>
</dbReference>
<dbReference type="InterPro" id="IPR000780">
    <property type="entry name" value="CheR_MeTrfase"/>
</dbReference>
<evidence type="ECO:0000256" key="2">
    <source>
        <dbReference type="ARBA" id="ARBA00012534"/>
    </source>
</evidence>
<evidence type="ECO:0000313" key="8">
    <source>
        <dbReference type="EMBL" id="HDD43266.1"/>
    </source>
</evidence>
<dbReference type="PROSITE" id="PS50293">
    <property type="entry name" value="TPR_REGION"/>
    <property type="match status" value="1"/>
</dbReference>
<dbReference type="InterPro" id="IPR019734">
    <property type="entry name" value="TPR_rpt"/>
</dbReference>
<dbReference type="GO" id="GO:0008983">
    <property type="term" value="F:protein-glutamate O-methyltransferase activity"/>
    <property type="evidence" value="ECO:0007669"/>
    <property type="project" value="UniProtKB-EC"/>
</dbReference>
<dbReference type="EC" id="2.1.1.80" evidence="2"/>
<dbReference type="PRINTS" id="PR00996">
    <property type="entry name" value="CHERMTFRASE"/>
</dbReference>
<keyword evidence="6" id="KW-0802">TPR repeat</keyword>
<dbReference type="InterPro" id="IPR011990">
    <property type="entry name" value="TPR-like_helical_dom_sf"/>
</dbReference>
<sequence length="417" mass="49372">MNIDTFCQIIENKTGLFFNEIKKKYLEQIIKERIAKKHISQEEYLKLLTHPLFSEKEIRKLAELITIIETKFFRHPEQFEALERKIVPEILKQTKNLKIWSAGCATGEEPYSIAMVLAKLSRDLKDFSFKIYATDINSSALKKAEKGVYNRKSISNVPKEYWKYFILNREQAIVKEEIKALVEFSFLNLIKQPFPVYRFTQTDIIFCRNVFIYFRPESIKRVLQHFYLCLKKNGYLILAPTENLEDFTKNFVIVKYKNTFFYKKVPLIEKEPVITIKPSKIKKEEVLPLDKLKEAKRLADAGLYEESMYICKKILKQYPTLPEVYLLLGIVYYEKGEIKNAIKSLKKAIYLESEFALAYFYLGNIYWQLSMIPEAKKAYQNVIKIPENKAYYGILPHFMETISQKDLVRICQEYLRT</sequence>
<dbReference type="EMBL" id="DRBS01000008">
    <property type="protein sequence ID" value="HDD43266.1"/>
    <property type="molecule type" value="Genomic_DNA"/>
</dbReference>
<dbReference type="PANTHER" id="PTHR24422">
    <property type="entry name" value="CHEMOTAXIS PROTEIN METHYLTRANSFERASE"/>
    <property type="match status" value="1"/>
</dbReference>
<dbReference type="GO" id="GO:0032259">
    <property type="term" value="P:methylation"/>
    <property type="evidence" value="ECO:0007669"/>
    <property type="project" value="UniProtKB-KW"/>
</dbReference>
<evidence type="ECO:0000256" key="4">
    <source>
        <dbReference type="ARBA" id="ARBA00022679"/>
    </source>
</evidence>
<dbReference type="PROSITE" id="PS50005">
    <property type="entry name" value="TPR"/>
    <property type="match status" value="2"/>
</dbReference>
<dbReference type="SMART" id="SM00028">
    <property type="entry name" value="TPR"/>
    <property type="match status" value="2"/>
</dbReference>
<evidence type="ECO:0000256" key="1">
    <source>
        <dbReference type="ARBA" id="ARBA00001541"/>
    </source>
</evidence>
<dbReference type="InterPro" id="IPR022642">
    <property type="entry name" value="CheR_C"/>
</dbReference>
<feature type="repeat" description="TPR" evidence="6">
    <location>
        <begin position="356"/>
        <end position="389"/>
    </location>
</feature>
<evidence type="ECO:0000256" key="3">
    <source>
        <dbReference type="ARBA" id="ARBA00022603"/>
    </source>
</evidence>
<dbReference type="Gene3D" id="1.10.155.10">
    <property type="entry name" value="Chemotaxis receptor methyltransferase CheR, N-terminal domain"/>
    <property type="match status" value="1"/>
</dbReference>
<dbReference type="Pfam" id="PF13414">
    <property type="entry name" value="TPR_11"/>
    <property type="match status" value="1"/>
</dbReference>
<dbReference type="AlphaFoldDB" id="A0A7C0Y1J8"/>
<evidence type="ECO:0000256" key="6">
    <source>
        <dbReference type="PROSITE-ProRule" id="PRU00339"/>
    </source>
</evidence>
<reference evidence="8" key="1">
    <citation type="journal article" date="2020" name="mSystems">
        <title>Genome- and Community-Level Interaction Insights into Carbon Utilization and Element Cycling Functions of Hydrothermarchaeota in Hydrothermal Sediment.</title>
        <authorList>
            <person name="Zhou Z."/>
            <person name="Liu Y."/>
            <person name="Xu W."/>
            <person name="Pan J."/>
            <person name="Luo Z.H."/>
            <person name="Li M."/>
        </authorList>
    </citation>
    <scope>NUCLEOTIDE SEQUENCE [LARGE SCALE GENOMIC DNA]</scope>
    <source>
        <strain evidence="8">HyVt-233</strain>
    </source>
</reference>
<accession>A0A7C0Y1J8</accession>
<dbReference type="Gene3D" id="3.40.50.150">
    <property type="entry name" value="Vaccinia Virus protein VP39"/>
    <property type="match status" value="1"/>
</dbReference>
<name>A0A7C0Y1J8_DESA2</name>
<keyword evidence="5" id="KW-0949">S-adenosyl-L-methionine</keyword>
<proteinExistence type="predicted"/>
<dbReference type="SUPFAM" id="SSF53335">
    <property type="entry name" value="S-adenosyl-L-methionine-dependent methyltransferases"/>
    <property type="match status" value="1"/>
</dbReference>
<dbReference type="SMART" id="SM00138">
    <property type="entry name" value="MeTrc"/>
    <property type="match status" value="1"/>
</dbReference>
<dbReference type="CDD" id="cd02440">
    <property type="entry name" value="AdoMet_MTases"/>
    <property type="match status" value="1"/>
</dbReference>
<evidence type="ECO:0000259" key="7">
    <source>
        <dbReference type="PROSITE" id="PS50123"/>
    </source>
</evidence>
<keyword evidence="3" id="KW-0489">Methyltransferase</keyword>
<dbReference type="Proteomes" id="UP000886289">
    <property type="component" value="Unassembled WGS sequence"/>
</dbReference>
<keyword evidence="4" id="KW-0808">Transferase</keyword>
<dbReference type="InterPro" id="IPR050903">
    <property type="entry name" value="Bact_Chemotaxis_MeTrfase"/>
</dbReference>
<feature type="repeat" description="TPR" evidence="6">
    <location>
        <begin position="322"/>
        <end position="355"/>
    </location>
</feature>
<dbReference type="Gene3D" id="1.25.40.10">
    <property type="entry name" value="Tetratricopeptide repeat domain"/>
    <property type="match status" value="1"/>
</dbReference>
<dbReference type="Pfam" id="PF01739">
    <property type="entry name" value="CheR"/>
    <property type="match status" value="1"/>
</dbReference>
<dbReference type="PANTHER" id="PTHR24422:SF10">
    <property type="entry name" value="CHEMOTAXIS PROTEIN METHYLTRANSFERASE 2"/>
    <property type="match status" value="1"/>
</dbReference>
<dbReference type="SUPFAM" id="SSF48452">
    <property type="entry name" value="TPR-like"/>
    <property type="match status" value="1"/>
</dbReference>
<comment type="catalytic activity">
    <reaction evidence="1">
        <text>L-glutamyl-[protein] + S-adenosyl-L-methionine = [protein]-L-glutamate 5-O-methyl ester + S-adenosyl-L-homocysteine</text>
        <dbReference type="Rhea" id="RHEA:24452"/>
        <dbReference type="Rhea" id="RHEA-COMP:10208"/>
        <dbReference type="Rhea" id="RHEA-COMP:10311"/>
        <dbReference type="ChEBI" id="CHEBI:29973"/>
        <dbReference type="ChEBI" id="CHEBI:57856"/>
        <dbReference type="ChEBI" id="CHEBI:59789"/>
        <dbReference type="ChEBI" id="CHEBI:82795"/>
        <dbReference type="EC" id="2.1.1.80"/>
    </reaction>
</comment>
<organism evidence="8">
    <name type="scientific">Desulfofervidus auxilii</name>
    <dbReference type="NCBI Taxonomy" id="1621989"/>
    <lineage>
        <taxon>Bacteria</taxon>
        <taxon>Pseudomonadati</taxon>
        <taxon>Thermodesulfobacteriota</taxon>
        <taxon>Candidatus Desulfofervidia</taxon>
        <taxon>Candidatus Desulfofervidales</taxon>
        <taxon>Candidatus Desulfofervidaceae</taxon>
        <taxon>Candidatus Desulfofervidus</taxon>
    </lineage>
</organism>
<feature type="domain" description="CheR-type methyltransferase" evidence="7">
    <location>
        <begin position="1"/>
        <end position="267"/>
    </location>
</feature>
<protein>
    <recommendedName>
        <fullName evidence="2">protein-glutamate O-methyltransferase</fullName>
        <ecNumber evidence="2">2.1.1.80</ecNumber>
    </recommendedName>
</protein>
<comment type="caution">
    <text evidence="8">The sequence shown here is derived from an EMBL/GenBank/DDBJ whole genome shotgun (WGS) entry which is preliminary data.</text>
</comment>
<dbReference type="InterPro" id="IPR036804">
    <property type="entry name" value="CheR_N_sf"/>
</dbReference>